<dbReference type="EMBL" id="FO203427">
    <property type="protein sequence ID" value="CCH49527.1"/>
    <property type="molecule type" value="Genomic_DNA"/>
</dbReference>
<dbReference type="InterPro" id="IPR007156">
    <property type="entry name" value="MamQ_LemA"/>
</dbReference>
<dbReference type="eggNOG" id="COG1704">
    <property type="taxonomic scope" value="Bacteria"/>
</dbReference>
<gene>
    <name evidence="6" type="ordered locus">BN4_12292</name>
</gene>
<reference evidence="7" key="2">
    <citation type="journal article" date="2013" name="Stand. Genomic Sci.">
        <title>Complete genome sequence of Desulfocapsa sulfexigens, a marine deltaproteobacterium specialized in disproportionating inorganic sulfur compounds.</title>
        <authorList>
            <person name="Finster K.W."/>
            <person name="Kjeldsen K.U."/>
            <person name="Kube M."/>
            <person name="Reinhardt R."/>
            <person name="Mussmann M."/>
            <person name="Amann R."/>
            <person name="Schreiber L."/>
        </authorList>
    </citation>
    <scope>NUCLEOTIDE SEQUENCE [LARGE SCALE GENOMIC DNA]</scope>
    <source>
        <strain evidence="7">DSM 10523 / SB164P1</strain>
    </source>
</reference>
<keyword evidence="5" id="KW-0472">Membrane</keyword>
<dbReference type="Gene3D" id="1.20.1440.20">
    <property type="entry name" value="LemA-like domain"/>
    <property type="match status" value="1"/>
</dbReference>
<keyword evidence="4" id="KW-1133">Transmembrane helix</keyword>
<keyword evidence="7" id="KW-1185">Reference proteome</keyword>
<dbReference type="GO" id="GO:0016020">
    <property type="term" value="C:membrane"/>
    <property type="evidence" value="ECO:0007669"/>
    <property type="project" value="UniProtKB-SubCell"/>
</dbReference>
<reference evidence="6 7" key="1">
    <citation type="journal article" date="2013" name="PLoS ONE">
        <title>The first genomic and proteomic characterization of a deep-sea sulfate reducer: insights into the piezophilic lifestyle of Desulfovibrio piezophilus.</title>
        <authorList>
            <person name="Pradel N."/>
            <person name="Ji B."/>
            <person name="Gimenez G."/>
            <person name="Talla E."/>
            <person name="Lenoble P."/>
            <person name="Garel M."/>
            <person name="Tamburini C."/>
            <person name="Fourquet P."/>
            <person name="Lebrun R."/>
            <person name="Bertin P."/>
            <person name="Denis Y."/>
            <person name="Pophillat M."/>
            <person name="Barbe V."/>
            <person name="Ollivier B."/>
            <person name="Dolla A."/>
        </authorList>
    </citation>
    <scope>NUCLEOTIDE SEQUENCE [LARGE SCALE GENOMIC DNA]</scope>
    <source>
        <strain evidence="7">DSM 10523 / SB164P1</strain>
    </source>
</reference>
<protein>
    <submittedName>
        <fullName evidence="6">LemA family protein</fullName>
    </submittedName>
</protein>
<dbReference type="PATRIC" id="fig|879567.3.peg.2441"/>
<accession>M1WTF4</accession>
<dbReference type="PANTHER" id="PTHR34478:SF2">
    <property type="entry name" value="MEMBRANE PROTEIN"/>
    <property type="match status" value="1"/>
</dbReference>
<keyword evidence="3" id="KW-0812">Transmembrane</keyword>
<dbReference type="BioCyc" id="DPIE1322246:BN4_RS11515-MONOMER"/>
<dbReference type="InterPro" id="IPR023353">
    <property type="entry name" value="LemA-like_dom_sf"/>
</dbReference>
<dbReference type="KEGG" id="dpi:BN4_12292"/>
<proteinExistence type="inferred from homology"/>
<evidence type="ECO:0000256" key="2">
    <source>
        <dbReference type="ARBA" id="ARBA00008854"/>
    </source>
</evidence>
<evidence type="ECO:0000256" key="4">
    <source>
        <dbReference type="ARBA" id="ARBA00022989"/>
    </source>
</evidence>
<evidence type="ECO:0000256" key="1">
    <source>
        <dbReference type="ARBA" id="ARBA00004167"/>
    </source>
</evidence>
<comment type="similarity">
    <text evidence="2">Belongs to the LemA family.</text>
</comment>
<comment type="subcellular location">
    <subcellularLocation>
        <location evidence="1">Membrane</location>
        <topology evidence="1">Single-pass membrane protein</topology>
    </subcellularLocation>
</comment>
<dbReference type="PANTHER" id="PTHR34478">
    <property type="entry name" value="PROTEIN LEMA"/>
    <property type="match status" value="1"/>
</dbReference>
<evidence type="ECO:0000256" key="5">
    <source>
        <dbReference type="ARBA" id="ARBA00023136"/>
    </source>
</evidence>
<dbReference type="STRING" id="1322246.BN4_12292"/>
<dbReference type="SUPFAM" id="SSF140478">
    <property type="entry name" value="LemA-like"/>
    <property type="match status" value="1"/>
</dbReference>
<dbReference type="AlphaFoldDB" id="M1WTF4"/>
<sequence>MGRISVQSPQNNNKQQMDILMTKRICLALVAMMLTMSLAGCGYNSMQQQEEEVFAAWGNLEAALQRRSDLIPNLVETVKAAAGHEKETLQAVVEARAKATQTKISPDMLGNKEALSQFQAAQGGLSSALSRLMVVVERYPDIKANQNFLGLQHQLEGTENRINVARQRYNDAVKMFNSSIRSFPNSLTNSVMLKLERKEFFQADPGAKVAPKVNFGDKS</sequence>
<dbReference type="Pfam" id="PF04011">
    <property type="entry name" value="LemA"/>
    <property type="match status" value="1"/>
</dbReference>
<evidence type="ECO:0000256" key="3">
    <source>
        <dbReference type="ARBA" id="ARBA00022692"/>
    </source>
</evidence>
<dbReference type="Proteomes" id="UP000011724">
    <property type="component" value="Chromosome"/>
</dbReference>
<evidence type="ECO:0000313" key="7">
    <source>
        <dbReference type="Proteomes" id="UP000011724"/>
    </source>
</evidence>
<name>M1WTF4_PSEP2</name>
<dbReference type="HOGENOM" id="CLU_056714_0_0_7"/>
<organism evidence="6 7">
    <name type="scientific">Pseudodesulfovibrio piezophilus (strain DSM 21447 / JCM 15486 / C1TLV30)</name>
    <name type="common">Desulfovibrio piezophilus</name>
    <dbReference type="NCBI Taxonomy" id="1322246"/>
    <lineage>
        <taxon>Bacteria</taxon>
        <taxon>Pseudomonadati</taxon>
        <taxon>Thermodesulfobacteriota</taxon>
        <taxon>Desulfovibrionia</taxon>
        <taxon>Desulfovibrionales</taxon>
        <taxon>Desulfovibrionaceae</taxon>
    </lineage>
</organism>
<evidence type="ECO:0000313" key="6">
    <source>
        <dbReference type="EMBL" id="CCH49527.1"/>
    </source>
</evidence>